<dbReference type="GO" id="GO:0008574">
    <property type="term" value="F:plus-end-directed microtubule motor activity"/>
    <property type="evidence" value="ECO:0007669"/>
    <property type="project" value="TreeGrafter"/>
</dbReference>
<dbReference type="GO" id="GO:0005876">
    <property type="term" value="C:spindle microtubule"/>
    <property type="evidence" value="ECO:0007669"/>
    <property type="project" value="TreeGrafter"/>
</dbReference>
<dbReference type="GO" id="GO:0007018">
    <property type="term" value="P:microtubule-based movement"/>
    <property type="evidence" value="ECO:0007669"/>
    <property type="project" value="InterPro"/>
</dbReference>
<dbReference type="EMBL" id="WJQU01003752">
    <property type="protein sequence ID" value="KAJ6622378.1"/>
    <property type="molecule type" value="Genomic_DNA"/>
</dbReference>
<feature type="coiled-coil region" evidence="16">
    <location>
        <begin position="528"/>
        <end position="555"/>
    </location>
</feature>
<comment type="caution">
    <text evidence="18">The sequence shown here is derived from an EMBL/GenBank/DDBJ whole genome shotgun (WGS) entry which is preliminary data.</text>
</comment>
<dbReference type="PANTHER" id="PTHR47970:SF12">
    <property type="entry name" value="KINESIN FAMILY MEMBER 11"/>
    <property type="match status" value="1"/>
</dbReference>
<keyword evidence="11" id="KW-0206">Cytoskeleton</keyword>
<accession>A0A9Q0ML61</accession>
<dbReference type="GO" id="GO:0072686">
    <property type="term" value="C:mitotic spindle"/>
    <property type="evidence" value="ECO:0007669"/>
    <property type="project" value="TreeGrafter"/>
</dbReference>
<keyword evidence="19" id="KW-1185">Reference proteome</keyword>
<dbReference type="CDD" id="cd01364">
    <property type="entry name" value="KISc_BimC_Eg5"/>
    <property type="match status" value="1"/>
</dbReference>
<evidence type="ECO:0000256" key="1">
    <source>
        <dbReference type="ARBA" id="ARBA00004245"/>
    </source>
</evidence>
<comment type="subcellular location">
    <subcellularLocation>
        <location evidence="1">Cytoplasm</location>
        <location evidence="1">Cytoskeleton</location>
    </subcellularLocation>
</comment>
<dbReference type="InterPro" id="IPR036961">
    <property type="entry name" value="Kinesin_motor_dom_sf"/>
</dbReference>
<evidence type="ECO:0000256" key="13">
    <source>
        <dbReference type="ARBA" id="ARBA00034704"/>
    </source>
</evidence>
<evidence type="ECO:0000256" key="7">
    <source>
        <dbReference type="ARBA" id="ARBA00022776"/>
    </source>
</evidence>
<dbReference type="FunFam" id="3.40.850.10:FF:000019">
    <property type="entry name" value="Kinesin-like protein KIN-5D"/>
    <property type="match status" value="1"/>
</dbReference>
<keyword evidence="9 16" id="KW-0175">Coiled coil</keyword>
<dbReference type="InterPro" id="IPR047149">
    <property type="entry name" value="KIF11-like"/>
</dbReference>
<dbReference type="PROSITE" id="PS00411">
    <property type="entry name" value="KINESIN_MOTOR_1"/>
    <property type="match status" value="1"/>
</dbReference>
<dbReference type="SUPFAM" id="SSF52540">
    <property type="entry name" value="P-loop containing nucleoside triphosphate hydrolases"/>
    <property type="match status" value="1"/>
</dbReference>
<feature type="binding site" evidence="14">
    <location>
        <begin position="95"/>
        <end position="102"/>
    </location>
    <ligand>
        <name>ATP</name>
        <dbReference type="ChEBI" id="CHEBI:30616"/>
    </ligand>
</feature>
<evidence type="ECO:0000256" key="3">
    <source>
        <dbReference type="ARBA" id="ARBA00022553"/>
    </source>
</evidence>
<keyword evidence="4" id="KW-0132">Cell division</keyword>
<dbReference type="SMART" id="SM00129">
    <property type="entry name" value="KISc"/>
    <property type="match status" value="1"/>
</dbReference>
<evidence type="ECO:0000256" key="14">
    <source>
        <dbReference type="PROSITE-ProRule" id="PRU00283"/>
    </source>
</evidence>
<feature type="domain" description="Kinesin motor" evidence="17">
    <location>
        <begin position="14"/>
        <end position="345"/>
    </location>
</feature>
<evidence type="ECO:0000256" key="9">
    <source>
        <dbReference type="ARBA" id="ARBA00023054"/>
    </source>
</evidence>
<dbReference type="InterPro" id="IPR025901">
    <property type="entry name" value="Kinesin-assoc_MT-bd_dom"/>
</dbReference>
<dbReference type="Proteomes" id="UP001151699">
    <property type="component" value="Unassembled WGS sequence"/>
</dbReference>
<dbReference type="GO" id="GO:0051231">
    <property type="term" value="P:spindle elongation"/>
    <property type="evidence" value="ECO:0007669"/>
    <property type="project" value="TreeGrafter"/>
</dbReference>
<evidence type="ECO:0000256" key="15">
    <source>
        <dbReference type="RuleBase" id="RU000394"/>
    </source>
</evidence>
<dbReference type="GO" id="GO:0051301">
    <property type="term" value="P:cell division"/>
    <property type="evidence" value="ECO:0007669"/>
    <property type="project" value="UniProtKB-KW"/>
</dbReference>
<comment type="similarity">
    <text evidence="13">Belongs to the TRAFAC class myosin-kinesin ATPase superfamily. Kinesin family. KIN-5/BimC subfamily.</text>
</comment>
<evidence type="ECO:0000256" key="2">
    <source>
        <dbReference type="ARBA" id="ARBA00022490"/>
    </source>
</evidence>
<evidence type="ECO:0000313" key="19">
    <source>
        <dbReference type="Proteomes" id="UP001151699"/>
    </source>
</evidence>
<dbReference type="InterPro" id="IPR027417">
    <property type="entry name" value="P-loop_NTPase"/>
</dbReference>
<keyword evidence="10 14" id="KW-0505">Motor protein</keyword>
<protein>
    <recommendedName>
        <fullName evidence="15">Kinesin-like protein</fullName>
    </recommendedName>
</protein>
<dbReference type="Gene3D" id="3.40.850.10">
    <property type="entry name" value="Kinesin motor domain"/>
    <property type="match status" value="1"/>
</dbReference>
<dbReference type="PROSITE" id="PS50067">
    <property type="entry name" value="KINESIN_MOTOR_2"/>
    <property type="match status" value="1"/>
</dbReference>
<dbReference type="GO" id="GO:0005524">
    <property type="term" value="F:ATP binding"/>
    <property type="evidence" value="ECO:0007669"/>
    <property type="project" value="UniProtKB-UniRule"/>
</dbReference>
<keyword evidence="7" id="KW-0498">Mitosis</keyword>
<evidence type="ECO:0000259" key="17">
    <source>
        <dbReference type="PROSITE" id="PS50067"/>
    </source>
</evidence>
<dbReference type="InterPro" id="IPR047241">
    <property type="entry name" value="KIF11-like_kin_motor_dom"/>
</dbReference>
<dbReference type="PANTHER" id="PTHR47970">
    <property type="entry name" value="KINESIN-LIKE PROTEIN KIF11"/>
    <property type="match status" value="1"/>
</dbReference>
<evidence type="ECO:0000256" key="6">
    <source>
        <dbReference type="ARBA" id="ARBA00022741"/>
    </source>
</evidence>
<dbReference type="GO" id="GO:0008017">
    <property type="term" value="F:microtubule binding"/>
    <property type="evidence" value="ECO:0007669"/>
    <property type="project" value="InterPro"/>
</dbReference>
<gene>
    <name evidence="18" type="primary">Klp61F</name>
    <name evidence="18" type="ORF">Bhyg_17397</name>
</gene>
<evidence type="ECO:0000256" key="11">
    <source>
        <dbReference type="ARBA" id="ARBA00023212"/>
    </source>
</evidence>
<keyword evidence="3" id="KW-0597">Phosphoprotein</keyword>
<evidence type="ECO:0000256" key="16">
    <source>
        <dbReference type="SAM" id="Coils"/>
    </source>
</evidence>
<sequence length="960" mass="108843">MANASTSRIKTNENIQVYLRVRPMNEREKHSRSMEAVKVVSGREIVVKDNRNSKKFTFDRTFGPDANQSDVYKVVVAPLIEEVLAGYNCTVFAYGQTGTGKTHTMTGEECSNSQKSWDQNSQVGIIPRAVSHLFEELRILGVEFSMRISFLELYNEELSDLLGETECLIRIYDDNNKKGSIIVNGLEELPVHSSADVFKLLAKGQEKRKTASTLMNNQSSRSHTIFSILVHIRENNVDGEEVLKVGKLNLVDLAGSENVNKAGNERGIRSRESANINQSLLTLGRVITALVERTPHVPYRESKLTRLLQESLGGRTKTSIIATISPADLDETLSTLEYAHRAKNIQNKPEVNQKLTKKLALKEYSEEIDRLKRDLMASRSKNGIYLAQETYDNMTCRLEAQNQELSEKQVTIKMLKDEMAKIQTIFNEVSLNLVQKETELVATYENLQSTQAELKFTTDVLQHANKKYREKKEILANHMATEETLTSQAKEIQTVADVATADTHLLHKTIERRKAVDHKIVSVCDNLEKSMQNNVNEMNTDIQDLNKTIKGEMQNITEFIEKSTARNNLFTVEVLDKCGAQRQLSEHNQTSFKNILDEKMTEELRSTDEQIALVESVFTQNIQTVREFNDGLSNEMLKSMLDAIKEQQTNLLEKLTKTKEMDCQHRSANANFRSIQATKMETLSTDVMNTMEKCRLAIDSALEKNFVIAAQISQLVEEFKSNNDTMKKIAPTMLKCVETMTNGTKEQIDDINKFNADDAKRCGERNDELAAISSAITEHTETSQNEITRIQKLVKNHTKLFSASLKSSKTRILEKLEQQKNLAATKYKVIESNVIDGIKNVMSSAASIAADIKSEDEHLKQDVKDHHDKNTTMKTIVENFSSSSIQKLSQWRNVLTNFRNNELKTYTPSGETPVKRDFHYPRVLAATSPHGRIIQRFWSAHNQTEVNVSASIFEVSQMFK</sequence>
<dbReference type="Pfam" id="PF00225">
    <property type="entry name" value="Kinesin"/>
    <property type="match status" value="1"/>
</dbReference>
<reference evidence="18" key="1">
    <citation type="submission" date="2022-07" db="EMBL/GenBank/DDBJ databases">
        <authorList>
            <person name="Trinca V."/>
            <person name="Uliana J.V.C."/>
            <person name="Torres T.T."/>
            <person name="Ward R.J."/>
            <person name="Monesi N."/>
        </authorList>
    </citation>
    <scope>NUCLEOTIDE SEQUENCE</scope>
    <source>
        <strain evidence="18">HSMRA1968</strain>
        <tissue evidence="18">Whole embryos</tissue>
    </source>
</reference>
<dbReference type="GO" id="GO:0090307">
    <property type="term" value="P:mitotic spindle assembly"/>
    <property type="evidence" value="ECO:0007669"/>
    <property type="project" value="TreeGrafter"/>
</dbReference>
<keyword evidence="6 14" id="KW-0547">Nucleotide-binding</keyword>
<evidence type="ECO:0000256" key="8">
    <source>
        <dbReference type="ARBA" id="ARBA00022840"/>
    </source>
</evidence>
<keyword evidence="2" id="KW-0963">Cytoplasm</keyword>
<proteinExistence type="inferred from homology"/>
<evidence type="ECO:0000256" key="12">
    <source>
        <dbReference type="ARBA" id="ARBA00023306"/>
    </source>
</evidence>
<keyword evidence="12" id="KW-0131">Cell cycle</keyword>
<organism evidence="18 19">
    <name type="scientific">Pseudolycoriella hygida</name>
    <dbReference type="NCBI Taxonomy" id="35572"/>
    <lineage>
        <taxon>Eukaryota</taxon>
        <taxon>Metazoa</taxon>
        <taxon>Ecdysozoa</taxon>
        <taxon>Arthropoda</taxon>
        <taxon>Hexapoda</taxon>
        <taxon>Insecta</taxon>
        <taxon>Pterygota</taxon>
        <taxon>Neoptera</taxon>
        <taxon>Endopterygota</taxon>
        <taxon>Diptera</taxon>
        <taxon>Nematocera</taxon>
        <taxon>Sciaroidea</taxon>
        <taxon>Sciaridae</taxon>
        <taxon>Pseudolycoriella</taxon>
    </lineage>
</organism>
<evidence type="ECO:0000256" key="10">
    <source>
        <dbReference type="ARBA" id="ARBA00023175"/>
    </source>
</evidence>
<evidence type="ECO:0000256" key="4">
    <source>
        <dbReference type="ARBA" id="ARBA00022618"/>
    </source>
</evidence>
<dbReference type="OrthoDB" id="3176171at2759"/>
<evidence type="ECO:0000313" key="18">
    <source>
        <dbReference type="EMBL" id="KAJ6622378.1"/>
    </source>
</evidence>
<dbReference type="Pfam" id="PF13931">
    <property type="entry name" value="Microtub_bind"/>
    <property type="match status" value="1"/>
</dbReference>
<dbReference type="InterPro" id="IPR019821">
    <property type="entry name" value="Kinesin_motor_CS"/>
</dbReference>
<dbReference type="AlphaFoldDB" id="A0A9Q0ML61"/>
<name>A0A9Q0ML61_9DIPT</name>
<dbReference type="GO" id="GO:0005634">
    <property type="term" value="C:nucleus"/>
    <property type="evidence" value="ECO:0007669"/>
    <property type="project" value="TreeGrafter"/>
</dbReference>
<keyword evidence="8 14" id="KW-0067">ATP-binding</keyword>
<keyword evidence="5 15" id="KW-0493">Microtubule</keyword>
<evidence type="ECO:0000256" key="5">
    <source>
        <dbReference type="ARBA" id="ARBA00022701"/>
    </source>
</evidence>
<dbReference type="InterPro" id="IPR001752">
    <property type="entry name" value="Kinesin_motor_dom"/>
</dbReference>
<dbReference type="PRINTS" id="PR00380">
    <property type="entry name" value="KINESINHEAVY"/>
</dbReference>
<feature type="coiled-coil region" evidence="16">
    <location>
        <begin position="354"/>
        <end position="418"/>
    </location>
</feature>